<dbReference type="Pfam" id="PF16357">
    <property type="entry name" value="PepSY_TM_like_2"/>
    <property type="match status" value="1"/>
</dbReference>
<dbReference type="PANTHER" id="PTHR40115:SF1">
    <property type="entry name" value="INNER MEMBRANE PROTEIN WITH PEPSY TM HELIX"/>
    <property type="match status" value="1"/>
</dbReference>
<proteinExistence type="predicted"/>
<comment type="caution">
    <text evidence="2">The sequence shown here is derived from an EMBL/GenBank/DDBJ whole genome shotgun (WGS) entry which is preliminary data.</text>
</comment>
<dbReference type="EMBL" id="ARYL01000038">
    <property type="protein sequence ID" value="KDA01026.1"/>
    <property type="molecule type" value="Genomic_DNA"/>
</dbReference>
<dbReference type="PANTHER" id="PTHR40115">
    <property type="entry name" value="INNER MEMBRANE PROTEIN WITH PEPSY TM HELIX"/>
    <property type="match status" value="1"/>
</dbReference>
<sequence length="237" mass="25353">MINAPTASAKPARKREAFLPFLPKFMSGTKALRWLKRVHAWTGLWGALIFLMMGMSGFLLNHRSTAKIDTGAPKEVSSVVLEVFPAAIGSQEDLGTWAQDTFGTSIVPRASKAEPARQGKGESAVFMNTEVTPVEVWKQSFKGPNGSLLVEYAKGSTTVTATRTAENILGLIKNLHKGSGLGILWILFIDLTAGALITMSLTGALLWSQLHGPRLAAIGIASGCLMLGLFASLPNFI</sequence>
<dbReference type="Proteomes" id="UP000024942">
    <property type="component" value="Unassembled WGS sequence"/>
</dbReference>
<accession>A0A059G2J4</accession>
<name>A0A059G2J4_9PROT</name>
<evidence type="ECO:0000313" key="3">
    <source>
        <dbReference type="Proteomes" id="UP000024942"/>
    </source>
</evidence>
<feature type="transmembrane region" description="Helical" evidence="1">
    <location>
        <begin position="183"/>
        <end position="207"/>
    </location>
</feature>
<dbReference type="InterPro" id="IPR032307">
    <property type="entry name" value="PepSY_TM-like_2"/>
</dbReference>
<dbReference type="RefSeq" id="WP_035540964.1">
    <property type="nucleotide sequence ID" value="NZ_ARYL01000038.1"/>
</dbReference>
<organism evidence="2 3">
    <name type="scientific">Hyphomonas oceanitis SCH89</name>
    <dbReference type="NCBI Taxonomy" id="1280953"/>
    <lineage>
        <taxon>Bacteria</taxon>
        <taxon>Pseudomonadati</taxon>
        <taxon>Pseudomonadota</taxon>
        <taxon>Alphaproteobacteria</taxon>
        <taxon>Hyphomonadales</taxon>
        <taxon>Hyphomonadaceae</taxon>
        <taxon>Hyphomonas</taxon>
    </lineage>
</organism>
<dbReference type="PATRIC" id="fig|1280953.3.peg.3500"/>
<keyword evidence="1" id="KW-0472">Membrane</keyword>
<evidence type="ECO:0000313" key="2">
    <source>
        <dbReference type="EMBL" id="KDA01026.1"/>
    </source>
</evidence>
<dbReference type="AlphaFoldDB" id="A0A059G2J4"/>
<protein>
    <submittedName>
        <fullName evidence="2">PepSY-associated TM helix domain-containing protein</fullName>
    </submittedName>
</protein>
<feature type="transmembrane region" description="Helical" evidence="1">
    <location>
        <begin position="213"/>
        <end position="233"/>
    </location>
</feature>
<feature type="transmembrane region" description="Helical" evidence="1">
    <location>
        <begin position="38"/>
        <end position="60"/>
    </location>
</feature>
<keyword evidence="1" id="KW-1133">Transmembrane helix</keyword>
<dbReference type="eggNOG" id="COG3295">
    <property type="taxonomic scope" value="Bacteria"/>
</dbReference>
<keyword evidence="3" id="KW-1185">Reference proteome</keyword>
<keyword evidence="1" id="KW-0812">Transmembrane</keyword>
<gene>
    <name evidence="2" type="ORF">HOC_17491</name>
</gene>
<reference evidence="2 3" key="1">
    <citation type="journal article" date="2014" name="Antonie Van Leeuwenhoek">
        <title>Hyphomonas beringensis sp. nov. and Hyphomonas chukchiensis sp. nov., isolated from surface seawater of the Bering Sea and Chukchi Sea.</title>
        <authorList>
            <person name="Li C."/>
            <person name="Lai Q."/>
            <person name="Li G."/>
            <person name="Dong C."/>
            <person name="Wang J."/>
            <person name="Liao Y."/>
            <person name="Shao Z."/>
        </authorList>
    </citation>
    <scope>NUCLEOTIDE SEQUENCE [LARGE SCALE GENOMIC DNA]</scope>
    <source>
        <strain evidence="2 3">SCH89</strain>
    </source>
</reference>
<evidence type="ECO:0000256" key="1">
    <source>
        <dbReference type="SAM" id="Phobius"/>
    </source>
</evidence>